<proteinExistence type="predicted"/>
<accession>A0AAD9XYF3</accession>
<keyword evidence="3" id="KW-1185">Reference proteome</keyword>
<evidence type="ECO:0000313" key="2">
    <source>
        <dbReference type="EMBL" id="KAK2729761.1"/>
    </source>
</evidence>
<reference evidence="2" key="1">
    <citation type="submission" date="2023-02" db="EMBL/GenBank/DDBJ databases">
        <title>Colletotrichum kahawae CIFC_Que2 genome sequencing and assembly.</title>
        <authorList>
            <person name="Baroncelli R."/>
        </authorList>
    </citation>
    <scope>NUCLEOTIDE SEQUENCE</scope>
    <source>
        <strain evidence="2">CIFC_Que2</strain>
    </source>
</reference>
<organism evidence="2 3">
    <name type="scientific">Colletotrichum kahawae</name>
    <name type="common">Coffee berry disease fungus</name>
    <dbReference type="NCBI Taxonomy" id="34407"/>
    <lineage>
        <taxon>Eukaryota</taxon>
        <taxon>Fungi</taxon>
        <taxon>Dikarya</taxon>
        <taxon>Ascomycota</taxon>
        <taxon>Pezizomycotina</taxon>
        <taxon>Sordariomycetes</taxon>
        <taxon>Hypocreomycetidae</taxon>
        <taxon>Glomerellales</taxon>
        <taxon>Glomerellaceae</taxon>
        <taxon>Colletotrichum</taxon>
        <taxon>Colletotrichum gloeosporioides species complex</taxon>
    </lineage>
</organism>
<dbReference type="EMBL" id="VYYT01000765">
    <property type="protein sequence ID" value="KAK2729761.1"/>
    <property type="molecule type" value="Genomic_DNA"/>
</dbReference>
<comment type="caution">
    <text evidence="2">The sequence shown here is derived from an EMBL/GenBank/DDBJ whole genome shotgun (WGS) entry which is preliminary data.</text>
</comment>
<name>A0AAD9XYF3_COLKA</name>
<dbReference type="Proteomes" id="UP001281614">
    <property type="component" value="Unassembled WGS sequence"/>
</dbReference>
<sequence>MQGDTISSSAASETSRRVAGARSNIPPVTHAFVDAAAAASYHSYMIQARAAASSSAAVLFRNSLAEVIRDIVWHRYEQLTPTTCMI</sequence>
<feature type="compositionally biased region" description="Polar residues" evidence="1">
    <location>
        <begin position="1"/>
        <end position="13"/>
    </location>
</feature>
<gene>
    <name evidence="2" type="ORF">CKAH01_10063</name>
</gene>
<protein>
    <submittedName>
        <fullName evidence="2">Uncharacterized protein</fullName>
    </submittedName>
</protein>
<evidence type="ECO:0000313" key="3">
    <source>
        <dbReference type="Proteomes" id="UP001281614"/>
    </source>
</evidence>
<feature type="region of interest" description="Disordered" evidence="1">
    <location>
        <begin position="1"/>
        <end position="22"/>
    </location>
</feature>
<dbReference type="AlphaFoldDB" id="A0AAD9XYF3"/>
<evidence type="ECO:0000256" key="1">
    <source>
        <dbReference type="SAM" id="MobiDB-lite"/>
    </source>
</evidence>